<dbReference type="Proteomes" id="UP001603857">
    <property type="component" value="Unassembled WGS sequence"/>
</dbReference>
<evidence type="ECO:0000313" key="1">
    <source>
        <dbReference type="EMBL" id="KAL2344421.1"/>
    </source>
</evidence>
<proteinExistence type="predicted"/>
<protein>
    <submittedName>
        <fullName evidence="1">Uncharacterized protein</fullName>
    </submittedName>
</protein>
<dbReference type="AlphaFoldDB" id="A0ABD1N8J0"/>
<evidence type="ECO:0000313" key="2">
    <source>
        <dbReference type="Proteomes" id="UP001603857"/>
    </source>
</evidence>
<gene>
    <name evidence="1" type="ORF">Fmac_005706</name>
</gene>
<reference evidence="1 2" key="1">
    <citation type="submission" date="2024-08" db="EMBL/GenBank/DDBJ databases">
        <title>Insights into the chromosomal genome structure of Flemingia macrophylla.</title>
        <authorList>
            <person name="Ding Y."/>
            <person name="Zhao Y."/>
            <person name="Bi W."/>
            <person name="Wu M."/>
            <person name="Zhao G."/>
            <person name="Gong Y."/>
            <person name="Li W."/>
            <person name="Zhang P."/>
        </authorList>
    </citation>
    <scope>NUCLEOTIDE SEQUENCE [LARGE SCALE GENOMIC DNA]</scope>
    <source>
        <strain evidence="1">DYQJB</strain>
        <tissue evidence="1">Leaf</tissue>
    </source>
</reference>
<name>A0ABD1N8J0_9FABA</name>
<accession>A0ABD1N8J0</accession>
<comment type="caution">
    <text evidence="1">The sequence shown here is derived from an EMBL/GenBank/DDBJ whole genome shotgun (WGS) entry which is preliminary data.</text>
</comment>
<dbReference type="EMBL" id="JBGMDY010000002">
    <property type="protein sequence ID" value="KAL2344421.1"/>
    <property type="molecule type" value="Genomic_DNA"/>
</dbReference>
<sequence>MPDSTCCYRFMPTFNSALFTSTAAHSATKRDLAIGKQERAASRDLMAAMRCPHESAFCVVASVWVGSASSRVAVRLRLMILLVGWVGLLGF</sequence>
<keyword evidence="2" id="KW-1185">Reference proteome</keyword>
<organism evidence="1 2">
    <name type="scientific">Flemingia macrophylla</name>
    <dbReference type="NCBI Taxonomy" id="520843"/>
    <lineage>
        <taxon>Eukaryota</taxon>
        <taxon>Viridiplantae</taxon>
        <taxon>Streptophyta</taxon>
        <taxon>Embryophyta</taxon>
        <taxon>Tracheophyta</taxon>
        <taxon>Spermatophyta</taxon>
        <taxon>Magnoliopsida</taxon>
        <taxon>eudicotyledons</taxon>
        <taxon>Gunneridae</taxon>
        <taxon>Pentapetalae</taxon>
        <taxon>rosids</taxon>
        <taxon>fabids</taxon>
        <taxon>Fabales</taxon>
        <taxon>Fabaceae</taxon>
        <taxon>Papilionoideae</taxon>
        <taxon>50 kb inversion clade</taxon>
        <taxon>NPAAA clade</taxon>
        <taxon>indigoferoid/millettioid clade</taxon>
        <taxon>Phaseoleae</taxon>
        <taxon>Flemingia</taxon>
    </lineage>
</organism>